<dbReference type="PROSITE" id="PS50109">
    <property type="entry name" value="HIS_KIN"/>
    <property type="match status" value="1"/>
</dbReference>
<reference evidence="10" key="2">
    <citation type="journal article" date="2021" name="PeerJ">
        <title>Extensive microbial diversity within the chicken gut microbiome revealed by metagenomics and culture.</title>
        <authorList>
            <person name="Gilroy R."/>
            <person name="Ravi A."/>
            <person name="Getino M."/>
            <person name="Pursley I."/>
            <person name="Horton D.L."/>
            <person name="Alikhan N.F."/>
            <person name="Baker D."/>
            <person name="Gharbi K."/>
            <person name="Hall N."/>
            <person name="Watson M."/>
            <person name="Adriaenssens E.M."/>
            <person name="Foster-Nyarko E."/>
            <person name="Jarju S."/>
            <person name="Secka A."/>
            <person name="Antonio M."/>
            <person name="Oren A."/>
            <person name="Chaudhuri R.R."/>
            <person name="La Ragione R."/>
            <person name="Hildebrand F."/>
            <person name="Pallen M.J."/>
        </authorList>
    </citation>
    <scope>NUCLEOTIDE SEQUENCE</scope>
    <source>
        <strain evidence="10">10037</strain>
    </source>
</reference>
<sequence length="442" mass="49757">MRLRTVLCIISVIVFSATSAVLLFTGHYIAGGISLAALLLAAAVCYREYFRNLRKLVFMLDAFEANDFMVRLQETGSRPDRLFIRLLNRIKHKLDTEKAGIREKEMFYGKMLENVTSGVMAADGYGAVVFSNPEATALFGKEVMNLRQLDNIRPGLSDEFLSIGKDDNARISFFNESREVVLRVMESETTVTDSHSGRQERLKIFTFNDIEHEMEVRETESWDRLIRVLTHEIMNNLSPISSISETLYALSSEPGRHDREISDGLRTINATSKGLMSFVEAYRKVTRIPEPVKKICNVTDLIERDISLVSHEFSSAGIACSFTTEDRGILIHADEDMISQVIVNLLRNAVQSFDMEEPPADKRISVRCRMDKSENVIIEVADNGRPIPPESVEQIFVPFFTTKKKGTGIGLSLARQIMLRHNGSIRLVRSDASSTVFALVFG</sequence>
<dbReference type="GO" id="GO:0005524">
    <property type="term" value="F:ATP binding"/>
    <property type="evidence" value="ECO:0007669"/>
    <property type="project" value="UniProtKB-KW"/>
</dbReference>
<feature type="domain" description="PAS" evidence="9">
    <location>
        <begin position="104"/>
        <end position="140"/>
    </location>
</feature>
<comment type="caution">
    <text evidence="10">The sequence shown here is derived from an EMBL/GenBank/DDBJ whole genome shotgun (WGS) entry which is preliminary data.</text>
</comment>
<accession>A0A9D9I361</accession>
<keyword evidence="6" id="KW-0067">ATP-binding</keyword>
<protein>
    <recommendedName>
        <fullName evidence="2">histidine kinase</fullName>
        <ecNumber evidence="2">2.7.13.3</ecNumber>
    </recommendedName>
</protein>
<dbReference type="PANTHER" id="PTHR43065">
    <property type="entry name" value="SENSOR HISTIDINE KINASE"/>
    <property type="match status" value="1"/>
</dbReference>
<dbReference type="InterPro" id="IPR036890">
    <property type="entry name" value="HATPase_C_sf"/>
</dbReference>
<dbReference type="PROSITE" id="PS50112">
    <property type="entry name" value="PAS"/>
    <property type="match status" value="1"/>
</dbReference>
<keyword evidence="7" id="KW-0902">Two-component regulatory system</keyword>
<keyword evidence="4" id="KW-0547">Nucleotide-binding</keyword>
<dbReference type="GO" id="GO:0000160">
    <property type="term" value="P:phosphorelay signal transduction system"/>
    <property type="evidence" value="ECO:0007669"/>
    <property type="project" value="UniProtKB-KW"/>
</dbReference>
<dbReference type="PANTHER" id="PTHR43065:SF46">
    <property type="entry name" value="C4-DICARBOXYLATE TRANSPORT SENSOR PROTEIN DCTB"/>
    <property type="match status" value="1"/>
</dbReference>
<evidence type="ECO:0000259" key="8">
    <source>
        <dbReference type="PROSITE" id="PS50109"/>
    </source>
</evidence>
<evidence type="ECO:0000259" key="9">
    <source>
        <dbReference type="PROSITE" id="PS50112"/>
    </source>
</evidence>
<evidence type="ECO:0000256" key="2">
    <source>
        <dbReference type="ARBA" id="ARBA00012438"/>
    </source>
</evidence>
<evidence type="ECO:0000256" key="6">
    <source>
        <dbReference type="ARBA" id="ARBA00022840"/>
    </source>
</evidence>
<evidence type="ECO:0000313" key="11">
    <source>
        <dbReference type="Proteomes" id="UP000823597"/>
    </source>
</evidence>
<name>A0A9D9I361_9BACT</name>
<dbReference type="AlphaFoldDB" id="A0A9D9I361"/>
<evidence type="ECO:0000256" key="4">
    <source>
        <dbReference type="ARBA" id="ARBA00022741"/>
    </source>
</evidence>
<reference evidence="10" key="1">
    <citation type="submission" date="2020-10" db="EMBL/GenBank/DDBJ databases">
        <authorList>
            <person name="Gilroy R."/>
        </authorList>
    </citation>
    <scope>NUCLEOTIDE SEQUENCE</scope>
    <source>
        <strain evidence="10">10037</strain>
    </source>
</reference>
<keyword evidence="3" id="KW-0808">Transferase</keyword>
<dbReference type="InterPro" id="IPR000014">
    <property type="entry name" value="PAS"/>
</dbReference>
<keyword evidence="5" id="KW-0418">Kinase</keyword>
<dbReference type="EC" id="2.7.13.3" evidence="2"/>
<dbReference type="InterPro" id="IPR004358">
    <property type="entry name" value="Sig_transdc_His_kin-like_C"/>
</dbReference>
<feature type="domain" description="Histidine kinase" evidence="8">
    <location>
        <begin position="228"/>
        <end position="442"/>
    </location>
</feature>
<dbReference type="EMBL" id="JADIME010000039">
    <property type="protein sequence ID" value="MBO8465119.1"/>
    <property type="molecule type" value="Genomic_DNA"/>
</dbReference>
<evidence type="ECO:0000256" key="3">
    <source>
        <dbReference type="ARBA" id="ARBA00022679"/>
    </source>
</evidence>
<dbReference type="InterPro" id="IPR003594">
    <property type="entry name" value="HATPase_dom"/>
</dbReference>
<comment type="catalytic activity">
    <reaction evidence="1">
        <text>ATP + protein L-histidine = ADP + protein N-phospho-L-histidine.</text>
        <dbReference type="EC" id="2.7.13.3"/>
    </reaction>
</comment>
<dbReference type="PRINTS" id="PR00344">
    <property type="entry name" value="BCTRLSENSOR"/>
</dbReference>
<evidence type="ECO:0000256" key="1">
    <source>
        <dbReference type="ARBA" id="ARBA00000085"/>
    </source>
</evidence>
<dbReference type="SMART" id="SM00387">
    <property type="entry name" value="HATPase_c"/>
    <property type="match status" value="1"/>
</dbReference>
<dbReference type="InterPro" id="IPR005467">
    <property type="entry name" value="His_kinase_dom"/>
</dbReference>
<dbReference type="Proteomes" id="UP000823597">
    <property type="component" value="Unassembled WGS sequence"/>
</dbReference>
<organism evidence="10 11">
    <name type="scientific">Candidatus Merdivivens pullistercoris</name>
    <dbReference type="NCBI Taxonomy" id="2840873"/>
    <lineage>
        <taxon>Bacteria</taxon>
        <taxon>Pseudomonadati</taxon>
        <taxon>Bacteroidota</taxon>
        <taxon>Bacteroidia</taxon>
        <taxon>Bacteroidales</taxon>
        <taxon>Muribaculaceae</taxon>
        <taxon>Muribaculaceae incertae sedis</taxon>
        <taxon>Candidatus Merdivivens</taxon>
    </lineage>
</organism>
<proteinExistence type="predicted"/>
<dbReference type="GO" id="GO:0004673">
    <property type="term" value="F:protein histidine kinase activity"/>
    <property type="evidence" value="ECO:0007669"/>
    <property type="project" value="UniProtKB-EC"/>
</dbReference>
<dbReference type="Pfam" id="PF02518">
    <property type="entry name" value="HATPase_c"/>
    <property type="match status" value="1"/>
</dbReference>
<evidence type="ECO:0000313" key="10">
    <source>
        <dbReference type="EMBL" id="MBO8465119.1"/>
    </source>
</evidence>
<gene>
    <name evidence="10" type="ORF">IAB93_03875</name>
</gene>
<dbReference type="SUPFAM" id="SSF55874">
    <property type="entry name" value="ATPase domain of HSP90 chaperone/DNA topoisomerase II/histidine kinase"/>
    <property type="match status" value="1"/>
</dbReference>
<dbReference type="Gene3D" id="3.30.565.10">
    <property type="entry name" value="Histidine kinase-like ATPase, C-terminal domain"/>
    <property type="match status" value="1"/>
</dbReference>
<evidence type="ECO:0000256" key="5">
    <source>
        <dbReference type="ARBA" id="ARBA00022777"/>
    </source>
</evidence>
<evidence type="ECO:0000256" key="7">
    <source>
        <dbReference type="ARBA" id="ARBA00023012"/>
    </source>
</evidence>